<dbReference type="CDD" id="cd16893">
    <property type="entry name" value="LT_MltC_MltE"/>
    <property type="match status" value="1"/>
</dbReference>
<dbReference type="STRING" id="320778.ABT57_21800"/>
<dbReference type="GO" id="GO:0008933">
    <property type="term" value="F:peptidoglycan lytic transglycosylase activity"/>
    <property type="evidence" value="ECO:0007669"/>
    <property type="project" value="InterPro"/>
</dbReference>
<dbReference type="AlphaFoldDB" id="A0A0J1H0I7"/>
<proteinExistence type="inferred from homology"/>
<comment type="similarity">
    <text evidence="1">Belongs to the transglycosylase Slt family.</text>
</comment>
<dbReference type="PANTHER" id="PTHR37423">
    <property type="entry name" value="SOLUBLE LYTIC MUREIN TRANSGLYCOSYLASE-RELATED"/>
    <property type="match status" value="1"/>
</dbReference>
<evidence type="ECO:0000313" key="4">
    <source>
        <dbReference type="Proteomes" id="UP000035909"/>
    </source>
</evidence>
<dbReference type="GO" id="GO:0016020">
    <property type="term" value="C:membrane"/>
    <property type="evidence" value="ECO:0007669"/>
    <property type="project" value="InterPro"/>
</dbReference>
<dbReference type="SUPFAM" id="SSF53955">
    <property type="entry name" value="Lysozyme-like"/>
    <property type="match status" value="1"/>
</dbReference>
<dbReference type="GO" id="GO:0000270">
    <property type="term" value="P:peptidoglycan metabolic process"/>
    <property type="evidence" value="ECO:0007669"/>
    <property type="project" value="InterPro"/>
</dbReference>
<reference evidence="3 4" key="1">
    <citation type="submission" date="2015-05" db="EMBL/GenBank/DDBJ databases">
        <title>Photobacterium galathea sp. nov.</title>
        <authorList>
            <person name="Machado H."/>
            <person name="Gram L."/>
        </authorList>
    </citation>
    <scope>NUCLEOTIDE SEQUENCE [LARGE SCALE GENOMIC DNA]</scope>
    <source>
        <strain evidence="3 4">DSM 22954</strain>
    </source>
</reference>
<evidence type="ECO:0000313" key="3">
    <source>
        <dbReference type="EMBL" id="KLV05348.1"/>
    </source>
</evidence>
<dbReference type="EMBL" id="LDOU01000026">
    <property type="protein sequence ID" value="KLV05348.1"/>
    <property type="molecule type" value="Genomic_DNA"/>
</dbReference>
<dbReference type="InterPro" id="IPR023346">
    <property type="entry name" value="Lysozyme-like_dom_sf"/>
</dbReference>
<sequence length="440" mass="49176">MLTGTVWAGTVQADNPFDELDSEVTAVYSSAQTEQEEYLQFVLAYMNEYENWRSQYLREYDAYRAQIIEKWGDGLVSEPLVTVDYSRDQKTRTVVDLERNEAIVAVLVEPNMLPEEAEKAVKQAAKTVMGESGSTLASVVESPKVLESGSVVMVEVNYSNVTETAAKKVIQAQTRTQLQEIEKESEALVAQLGATVSTDLIDTPVVASAIEKKKVQLLQQEQLRIKKLEKTYQIVRQQAAKQPPKTVMEYRIKLPANGIGKRAAKYVGFAEQESQRFDIPAALVMAIMHSESSFNPKAKSPIPAYGLMQIVPTTAGRDVNVRIRRKDEPMSPAELYVADVNVETGTAYLNILDKSYLKAITNDESRLYCTIAAYNTGAGNVAKAFNPDGSRKIYKAAKIINSMTPQQVYDKLMADLPYDETKHYLKKVSTRIRLYEKHSA</sequence>
<comment type="caution">
    <text evidence="3">The sequence shown here is derived from an EMBL/GenBank/DDBJ whole genome shotgun (WGS) entry which is preliminary data.</text>
</comment>
<accession>A0A0J1H0I7</accession>
<evidence type="ECO:0000256" key="1">
    <source>
        <dbReference type="ARBA" id="ARBA00007734"/>
    </source>
</evidence>
<dbReference type="Pfam" id="PF01464">
    <property type="entry name" value="SLT"/>
    <property type="match status" value="1"/>
</dbReference>
<feature type="domain" description="Transglycosylase SLT" evidence="2">
    <location>
        <begin position="271"/>
        <end position="395"/>
    </location>
</feature>
<dbReference type="Proteomes" id="UP000035909">
    <property type="component" value="Unassembled WGS sequence"/>
</dbReference>
<dbReference type="PROSITE" id="PS00922">
    <property type="entry name" value="TRANSGLYCOSYLASE"/>
    <property type="match status" value="1"/>
</dbReference>
<name>A0A0J1H0I7_9GAMM</name>
<dbReference type="PATRIC" id="fig|320778.3.peg.4679"/>
<organism evidence="3 4">
    <name type="scientific">Photobacterium ganghwense</name>
    <dbReference type="NCBI Taxonomy" id="320778"/>
    <lineage>
        <taxon>Bacteria</taxon>
        <taxon>Pseudomonadati</taxon>
        <taxon>Pseudomonadota</taxon>
        <taxon>Gammaproteobacteria</taxon>
        <taxon>Vibrionales</taxon>
        <taxon>Vibrionaceae</taxon>
        <taxon>Photobacterium</taxon>
    </lineage>
</organism>
<dbReference type="Gene3D" id="1.10.530.10">
    <property type="match status" value="1"/>
</dbReference>
<gene>
    <name evidence="3" type="ORF">ABT57_21800</name>
</gene>
<dbReference type="InterPro" id="IPR000189">
    <property type="entry name" value="Transglyc_AS"/>
</dbReference>
<protein>
    <recommendedName>
        <fullName evidence="2">Transglycosylase SLT domain-containing protein</fullName>
    </recommendedName>
</protein>
<evidence type="ECO:0000259" key="2">
    <source>
        <dbReference type="Pfam" id="PF01464"/>
    </source>
</evidence>
<keyword evidence="4" id="KW-1185">Reference proteome</keyword>
<dbReference type="InterPro" id="IPR008258">
    <property type="entry name" value="Transglycosylase_SLT_dom_1"/>
</dbReference>
<dbReference type="PANTHER" id="PTHR37423:SF2">
    <property type="entry name" value="MEMBRANE-BOUND LYTIC MUREIN TRANSGLYCOSYLASE C"/>
    <property type="match status" value="1"/>
</dbReference>